<dbReference type="SUPFAM" id="SSF52540">
    <property type="entry name" value="P-loop containing nucleoside triphosphate hydrolases"/>
    <property type="match status" value="1"/>
</dbReference>
<accession>A0AAP0RB16</accession>
<dbReference type="InterPro" id="IPR027417">
    <property type="entry name" value="P-loop_NTPase"/>
</dbReference>
<dbReference type="SMART" id="SM00645">
    <property type="entry name" value="Pept_C1"/>
    <property type="match status" value="1"/>
</dbReference>
<organism evidence="8 9">
    <name type="scientific">Liquidambar formosana</name>
    <name type="common">Formosan gum</name>
    <dbReference type="NCBI Taxonomy" id="63359"/>
    <lineage>
        <taxon>Eukaryota</taxon>
        <taxon>Viridiplantae</taxon>
        <taxon>Streptophyta</taxon>
        <taxon>Embryophyta</taxon>
        <taxon>Tracheophyta</taxon>
        <taxon>Spermatophyta</taxon>
        <taxon>Magnoliopsida</taxon>
        <taxon>eudicotyledons</taxon>
        <taxon>Gunneridae</taxon>
        <taxon>Pentapetalae</taxon>
        <taxon>Saxifragales</taxon>
        <taxon>Altingiaceae</taxon>
        <taxon>Liquidambar</taxon>
    </lineage>
</organism>
<dbReference type="InterPro" id="IPR001943">
    <property type="entry name" value="UVR_dom"/>
</dbReference>
<name>A0AAP0RB16_LIQFO</name>
<dbReference type="PANTHER" id="PTHR11638">
    <property type="entry name" value="ATP-DEPENDENT CLP PROTEASE"/>
    <property type="match status" value="1"/>
</dbReference>
<dbReference type="Gene3D" id="1.10.8.60">
    <property type="match status" value="1"/>
</dbReference>
<dbReference type="Gene3D" id="3.90.70.10">
    <property type="entry name" value="Cysteine proteinases"/>
    <property type="match status" value="1"/>
</dbReference>
<dbReference type="FunFam" id="3.40.50.300:FF:000010">
    <property type="entry name" value="Chaperone clpB 1, putative"/>
    <property type="match status" value="1"/>
</dbReference>
<dbReference type="Gene3D" id="3.40.50.300">
    <property type="entry name" value="P-loop containing nucleotide triphosphate hydrolases"/>
    <property type="match status" value="1"/>
</dbReference>
<keyword evidence="3" id="KW-0067">ATP-binding</keyword>
<dbReference type="GO" id="GO:0005524">
    <property type="term" value="F:ATP binding"/>
    <property type="evidence" value="ECO:0007669"/>
    <property type="project" value="UniProtKB-KW"/>
</dbReference>
<dbReference type="Pfam" id="PF02861">
    <property type="entry name" value="Clp_N"/>
    <property type="match status" value="1"/>
</dbReference>
<dbReference type="SUPFAM" id="SSF54001">
    <property type="entry name" value="Cysteine proteinases"/>
    <property type="match status" value="1"/>
</dbReference>
<keyword evidence="1 5" id="KW-0677">Repeat</keyword>
<dbReference type="Pfam" id="PF00112">
    <property type="entry name" value="Peptidase_C1"/>
    <property type="match status" value="1"/>
</dbReference>
<evidence type="ECO:0000256" key="4">
    <source>
        <dbReference type="ARBA" id="ARBA00023157"/>
    </source>
</evidence>
<dbReference type="SUPFAM" id="SSF81923">
    <property type="entry name" value="Double Clp-N motif"/>
    <property type="match status" value="1"/>
</dbReference>
<reference evidence="8 9" key="1">
    <citation type="journal article" date="2024" name="Plant J.">
        <title>Genome sequences and population genomics reveal climatic adaptation and genomic divergence between two closely related sweetgum species.</title>
        <authorList>
            <person name="Xu W.Q."/>
            <person name="Ren C.Q."/>
            <person name="Zhang X.Y."/>
            <person name="Comes H.P."/>
            <person name="Liu X.H."/>
            <person name="Li Y.G."/>
            <person name="Kettle C.J."/>
            <person name="Jalonen R."/>
            <person name="Gaisberger H."/>
            <person name="Ma Y.Z."/>
            <person name="Qiu Y.X."/>
        </authorList>
    </citation>
    <scope>NUCLEOTIDE SEQUENCE [LARGE SCALE GENOMIC DNA]</scope>
    <source>
        <strain evidence="8">Hangzhou</strain>
    </source>
</reference>
<dbReference type="PROSITE" id="PS50151">
    <property type="entry name" value="UVR"/>
    <property type="match status" value="1"/>
</dbReference>
<dbReference type="CDD" id="cd00009">
    <property type="entry name" value="AAA"/>
    <property type="match status" value="1"/>
</dbReference>
<dbReference type="PANTHER" id="PTHR11638:SF155">
    <property type="entry name" value="CHAPERONE PROTEIN CLPC1, CHLOROPLASTIC-LIKE"/>
    <property type="match status" value="1"/>
</dbReference>
<dbReference type="PROSITE" id="PS51903">
    <property type="entry name" value="CLP_R"/>
    <property type="match status" value="1"/>
</dbReference>
<evidence type="ECO:0000313" key="8">
    <source>
        <dbReference type="EMBL" id="KAK9274248.1"/>
    </source>
</evidence>
<dbReference type="EMBL" id="JBBPBK010000012">
    <property type="protein sequence ID" value="KAK9274248.1"/>
    <property type="molecule type" value="Genomic_DNA"/>
</dbReference>
<dbReference type="Pfam" id="PF00004">
    <property type="entry name" value="AAA"/>
    <property type="match status" value="1"/>
</dbReference>
<dbReference type="InterPro" id="IPR038765">
    <property type="entry name" value="Papain-like_cys_pep_sf"/>
</dbReference>
<dbReference type="FunFam" id="1.10.1780.10:FF:000004">
    <property type="entry name" value="ATP-dependent Clp protease ATP-binding subunit ClpC"/>
    <property type="match status" value="1"/>
</dbReference>
<comment type="caution">
    <text evidence="8">The sequence shown here is derived from an EMBL/GenBank/DDBJ whole genome shotgun (WGS) entry which is preliminary data.</text>
</comment>
<proteinExistence type="predicted"/>
<evidence type="ECO:0000259" key="6">
    <source>
        <dbReference type="PROSITE" id="PS50151"/>
    </source>
</evidence>
<evidence type="ECO:0000259" key="7">
    <source>
        <dbReference type="PROSITE" id="PS51903"/>
    </source>
</evidence>
<dbReference type="Gene3D" id="4.10.860.10">
    <property type="entry name" value="UVR domain"/>
    <property type="match status" value="1"/>
</dbReference>
<dbReference type="InterPro" id="IPR003959">
    <property type="entry name" value="ATPase_AAA_core"/>
</dbReference>
<dbReference type="Proteomes" id="UP001415857">
    <property type="component" value="Unassembled WGS sequence"/>
</dbReference>
<keyword evidence="9" id="KW-1185">Reference proteome</keyword>
<dbReference type="GO" id="GO:0034605">
    <property type="term" value="P:cellular response to heat"/>
    <property type="evidence" value="ECO:0007669"/>
    <property type="project" value="TreeGrafter"/>
</dbReference>
<evidence type="ECO:0000256" key="1">
    <source>
        <dbReference type="ARBA" id="ARBA00022737"/>
    </source>
</evidence>
<dbReference type="InterPro" id="IPR004176">
    <property type="entry name" value="Clp_R_N"/>
</dbReference>
<dbReference type="GO" id="GO:0016887">
    <property type="term" value="F:ATP hydrolysis activity"/>
    <property type="evidence" value="ECO:0007669"/>
    <property type="project" value="InterPro"/>
</dbReference>
<dbReference type="Pfam" id="PF17871">
    <property type="entry name" value="AAA_lid_9"/>
    <property type="match status" value="1"/>
</dbReference>
<dbReference type="SMART" id="SM00382">
    <property type="entry name" value="AAA"/>
    <property type="match status" value="1"/>
</dbReference>
<keyword evidence="4" id="KW-1015">Disulfide bond</keyword>
<feature type="domain" description="UVR" evidence="6">
    <location>
        <begin position="809"/>
        <end position="844"/>
    </location>
</feature>
<dbReference type="InterPro" id="IPR050130">
    <property type="entry name" value="ClpA_ClpB"/>
</dbReference>
<evidence type="ECO:0000256" key="3">
    <source>
        <dbReference type="ARBA" id="ARBA00022840"/>
    </source>
</evidence>
<dbReference type="Gene3D" id="1.10.1780.10">
    <property type="entry name" value="Clp, N-terminal domain"/>
    <property type="match status" value="1"/>
</dbReference>
<evidence type="ECO:0000256" key="5">
    <source>
        <dbReference type="PROSITE-ProRule" id="PRU01251"/>
    </source>
</evidence>
<evidence type="ECO:0000256" key="2">
    <source>
        <dbReference type="ARBA" id="ARBA00022741"/>
    </source>
</evidence>
<evidence type="ECO:0000313" key="9">
    <source>
        <dbReference type="Proteomes" id="UP001415857"/>
    </source>
</evidence>
<dbReference type="GO" id="GO:0006508">
    <property type="term" value="P:proteolysis"/>
    <property type="evidence" value="ECO:0007669"/>
    <property type="project" value="InterPro"/>
</dbReference>
<dbReference type="InterPro" id="IPR039417">
    <property type="entry name" value="Peptidase_C1A_papain-like"/>
</dbReference>
<dbReference type="InterPro" id="IPR003593">
    <property type="entry name" value="AAA+_ATPase"/>
</dbReference>
<gene>
    <name evidence="8" type="ORF">L1049_019062</name>
</gene>
<keyword evidence="2" id="KW-0547">Nucleotide-binding</keyword>
<protein>
    <submittedName>
        <fullName evidence="8">Uncharacterized protein</fullName>
    </submittedName>
</protein>
<dbReference type="AlphaFoldDB" id="A0AAP0RB16"/>
<dbReference type="GO" id="GO:0005737">
    <property type="term" value="C:cytoplasm"/>
    <property type="evidence" value="ECO:0007669"/>
    <property type="project" value="TreeGrafter"/>
</dbReference>
<dbReference type="InterPro" id="IPR041546">
    <property type="entry name" value="ClpA/ClpB_AAA_lid"/>
</dbReference>
<dbReference type="InterPro" id="IPR000668">
    <property type="entry name" value="Peptidase_C1A_C"/>
</dbReference>
<sequence length="895" mass="99681">MLAQRQLLAFAPPFERFFSSIPEMDNEELSELLKYAPKKFDWNKALNPARNQGPHSTCWAFATTAAVEAMHYIKKGRRVILSPQQLVDCCYDCCFGSCGGNVSSAFTYIQWIGLTTEKNYPYTGRERQCCSSKIKHPLTKIDGHQFVRNNEVDLLKALLVQGPIVVNMAIGDSLYWYSGGILYDPSLNDEKVKHNHSMLLIGYGKMPDTGENYWILQNSWGLEWGVNGTVLLAMGMGRYGQCKIASYPLFPRILVPPHGQHKIAEQPLVPRIFVPRTFDGEVGIMGRALVQPTMNVPASVAGQRHGQFPESEKAKGTLEMTCNSQTPVLRIRGFSGLRGSNASEDSMVKSGHDFHSKVASAISVWRRKAKRCAPMAMFELFTQEAIKVVMLGQEEARRLGQNFVGTEHVLLCLIGEGTGISAKVLKSLGINCKEVRVEVEKIIGRGSGLVDIEIPFTPRAKHVLDNSLTEARQLGHDYVGSEHLLLGLLRESEGVVARVLESLGADPCNIREQASFTALFICCVICMVEETTKTVGPTFEGPSGNKVPILAEYGTNLTKLAEEGKLDPVVGRQEQIERVAQILGRRTKNNPCLIGEPSVGKTAIVEGLAQRIANGDVPKTIEWKKVITLDMGLLVCGTKYRGEFLERLKDLREEIKQSDETILFIDKVHTLIGAGVVEEAIDVASILKPALARRELQCIGATIPDEYRELIEKDSASERRFEPVKVPEPSVDETIQILKGPQEEYEIPHKVRYMDDALIAAAQLSYRYVSDRFLPDKAIDLIDEAGSWVQLLVHIFQSFQLPEEARELKKQLSQITKEKNEAVHSQEFEKVGKLRDQQLELKTQISSLVSPLVTEVDIQHIGSAWTGIPVEEVSTDESDCLLNVKIWNANCITFH</sequence>
<dbReference type="CDD" id="cd02248">
    <property type="entry name" value="Peptidase_C1A"/>
    <property type="match status" value="1"/>
</dbReference>
<dbReference type="InterPro" id="IPR036628">
    <property type="entry name" value="Clp_N_dom_sf"/>
</dbReference>
<dbReference type="GO" id="GO:0008234">
    <property type="term" value="F:cysteine-type peptidase activity"/>
    <property type="evidence" value="ECO:0007669"/>
    <property type="project" value="InterPro"/>
</dbReference>
<feature type="domain" description="Clp R" evidence="7">
    <location>
        <begin position="378"/>
        <end position="521"/>
    </location>
</feature>